<evidence type="ECO:0000313" key="1">
    <source>
        <dbReference type="EMBL" id="ODN41409.1"/>
    </source>
</evidence>
<organism evidence="1 2">
    <name type="scientific">Piscirickettsia litoralis</name>
    <dbReference type="NCBI Taxonomy" id="1891921"/>
    <lineage>
        <taxon>Bacteria</taxon>
        <taxon>Pseudomonadati</taxon>
        <taxon>Pseudomonadota</taxon>
        <taxon>Gammaproteobacteria</taxon>
        <taxon>Thiotrichales</taxon>
        <taxon>Piscirickettsiaceae</taxon>
        <taxon>Piscirickettsia</taxon>
    </lineage>
</organism>
<keyword evidence="2" id="KW-1185">Reference proteome</keyword>
<evidence type="ECO:0000313" key="2">
    <source>
        <dbReference type="Proteomes" id="UP000094329"/>
    </source>
</evidence>
<evidence type="ECO:0008006" key="3">
    <source>
        <dbReference type="Google" id="ProtNLM"/>
    </source>
</evidence>
<dbReference type="PROSITE" id="PS51257">
    <property type="entry name" value="PROKAR_LIPOPROTEIN"/>
    <property type="match status" value="1"/>
</dbReference>
<gene>
    <name evidence="1" type="ORF">BGC07_16730</name>
</gene>
<comment type="caution">
    <text evidence="1">The sequence shown here is derived from an EMBL/GenBank/DDBJ whole genome shotgun (WGS) entry which is preliminary data.</text>
</comment>
<proteinExistence type="predicted"/>
<dbReference type="EMBL" id="MDTU01000003">
    <property type="protein sequence ID" value="ODN41409.1"/>
    <property type="molecule type" value="Genomic_DNA"/>
</dbReference>
<protein>
    <recommendedName>
        <fullName evidence="3">Lipoprotein</fullName>
    </recommendedName>
</protein>
<reference evidence="1 2" key="1">
    <citation type="submission" date="2016-08" db="EMBL/GenBank/DDBJ databases">
        <title>Draft genome sequence of Candidatus Piscirickettsia litoralis, from seawater.</title>
        <authorList>
            <person name="Wan X."/>
            <person name="Lee A.J."/>
            <person name="Hou S."/>
            <person name="Donachie S.P."/>
        </authorList>
    </citation>
    <scope>NUCLEOTIDE SEQUENCE [LARGE SCALE GENOMIC DNA]</scope>
    <source>
        <strain evidence="1 2">Y2</strain>
    </source>
</reference>
<name>A0ABX2ZYF1_9GAMM</name>
<accession>A0ABX2ZYF1</accession>
<dbReference type="Proteomes" id="UP000094329">
    <property type="component" value="Unassembled WGS sequence"/>
</dbReference>
<sequence length="196" mass="22150">MKKLWLPMMLTALTAACTTPPEKPAPHSYVPSNNEHLNTDRYLTVEWGNMGRGGAALREPDYIHVIDEPRLTNPEEETPAKNNKNLAAQSISTVQQVEHELYLGPWYRYCNRGQDMIFDDWSAVAIQGENKGIPQSMLKSCSPPPYNFADYKAAWAHYCYKTAPMSVLDRLVVKQSGVKNLPRVLFKARPCSNLNP</sequence>
<dbReference type="RefSeq" id="WP_069314202.1">
    <property type="nucleotide sequence ID" value="NZ_MDTU01000003.1"/>
</dbReference>